<dbReference type="GO" id="GO:0016887">
    <property type="term" value="F:ATP hydrolysis activity"/>
    <property type="evidence" value="ECO:0007669"/>
    <property type="project" value="InterPro"/>
</dbReference>
<sequence length="911" mass="101064">PGVAMTETNLDAAVITLTLTNDTFVNDTLDAANFTLQNAPAGTTVQSVTYTDATHADVALAFNGTDFDANVTTLTVTVAGAELTGTNPLVTGNMTITAVLEATVAGAPGVAMTETNLGTNNVQQNQRSQPSQPGQAGRSNSRRPKLPGRSDIRAGLPKRKVITLKLNFTNIMLILFIVFAGYFFISSLLAPDKGKEVSVDDFVSNIKDNRYAQVNIEYNGDAVGYNKYLVEVDKYSPENLSENKGTNVVESSEFQKVTLDEFFDKFQDKGYTQKFQDFFLGGTNGIKEFVVLDTTVIARTTSSQQKDYLIENTHEQQFKEALNTNGFDNSELKVVWTYLRTAGDNINQEDFNERFKDGRYEEVWLVGEDTYAKEKQTKIERSHVNWKSFTTDFSKFMQEEGIDFDSKNVEILSVYNPPVSFDTILWIVAMGAMFFAVTMLVKAMQGQGNGLMQFGQSKARLFWGKKPEITFKDVAGIDEAKEELNEIVLFLKSPKKFTNLGARIPKGVLMVGAPGTGKTLLAKAIAGEAGVPFFHTSGSEFEEMLVGAGASRVRDLFVKAKRAAPSLIFIDEIDAIARKRGTTVQSSHTEQTLNQILVEMDGFEPNQNVIVIAATNRPDVLDPAILRPGRFDRRVVLDLPDIEGRVEILKIHSKNKPLSKEVDLEKIAKRTVGFSGADLENMLNEAAIIAAKDNRKEVTPSDLEESATKVVAGPEKRRKRTSEELEMTAYHEAGHAIVAKFSPKSDPVHRVTIISRGMALGWTMQLPDRDKYQQTQQELMSRIQVMMGGRAAEELVFGDITSGASNDIEQATSLARKMVKQFGMSKKLGLVKYGESNELQYLGYGYGEQRDYSDTTADEIDEEVKRLINDSYEEAKKILNGNMPKLKELVKMLLDKEVVEGEEFERLFGKN</sequence>
<dbReference type="AlphaFoldDB" id="A0A0G0GZ68"/>
<evidence type="ECO:0000256" key="9">
    <source>
        <dbReference type="ARBA" id="ARBA00022833"/>
    </source>
</evidence>
<evidence type="ECO:0000256" key="11">
    <source>
        <dbReference type="ARBA" id="ARBA00022989"/>
    </source>
</evidence>
<dbReference type="GO" id="GO:0006508">
    <property type="term" value="P:proteolysis"/>
    <property type="evidence" value="ECO:0007669"/>
    <property type="project" value="UniProtKB-KW"/>
</dbReference>
<dbReference type="GO" id="GO:0046872">
    <property type="term" value="F:metal ion binding"/>
    <property type="evidence" value="ECO:0007669"/>
    <property type="project" value="UniProtKB-KW"/>
</dbReference>
<dbReference type="Pfam" id="PF00004">
    <property type="entry name" value="AAA"/>
    <property type="match status" value="1"/>
</dbReference>
<gene>
    <name evidence="19" type="ORF">US52_C0029G0005</name>
</gene>
<dbReference type="Gene3D" id="3.40.50.300">
    <property type="entry name" value="P-loop containing nucleotide triphosphate hydrolases"/>
    <property type="match status" value="1"/>
</dbReference>
<dbReference type="InterPro" id="IPR037219">
    <property type="entry name" value="Peptidase_M41-like"/>
</dbReference>
<keyword evidence="5 17" id="KW-0812">Transmembrane</keyword>
<dbReference type="SMART" id="SM00382">
    <property type="entry name" value="AAA"/>
    <property type="match status" value="1"/>
</dbReference>
<feature type="region of interest" description="Disordered" evidence="16">
    <location>
        <begin position="699"/>
        <end position="722"/>
    </location>
</feature>
<keyword evidence="4 19" id="KW-0645">Protease</keyword>
<comment type="subcellular location">
    <subcellularLocation>
        <location evidence="2">Membrane</location>
    </subcellularLocation>
</comment>
<evidence type="ECO:0000256" key="4">
    <source>
        <dbReference type="ARBA" id="ARBA00022670"/>
    </source>
</evidence>
<feature type="transmembrane region" description="Helical" evidence="17">
    <location>
        <begin position="424"/>
        <end position="444"/>
    </location>
</feature>
<protein>
    <submittedName>
        <fullName evidence="19">ATP-dependent zinc metalloprotease FtsH 1</fullName>
    </submittedName>
</protein>
<dbReference type="CDD" id="cd19501">
    <property type="entry name" value="RecA-like_FtsH"/>
    <property type="match status" value="1"/>
</dbReference>
<accession>A0A0G0GZ68</accession>
<evidence type="ECO:0000256" key="17">
    <source>
        <dbReference type="SAM" id="Phobius"/>
    </source>
</evidence>
<keyword evidence="9" id="KW-0862">Zinc</keyword>
<dbReference type="SUPFAM" id="SSF52540">
    <property type="entry name" value="P-loop containing nucleoside triphosphate hydrolases"/>
    <property type="match status" value="1"/>
</dbReference>
<keyword evidence="8" id="KW-0378">Hydrolase</keyword>
<dbReference type="FunFam" id="3.40.50.300:FF:000001">
    <property type="entry name" value="ATP-dependent zinc metalloprotease FtsH"/>
    <property type="match status" value="1"/>
</dbReference>
<evidence type="ECO:0000256" key="8">
    <source>
        <dbReference type="ARBA" id="ARBA00022801"/>
    </source>
</evidence>
<feature type="domain" description="AAA+ ATPase" evidence="18">
    <location>
        <begin position="504"/>
        <end position="641"/>
    </location>
</feature>
<dbReference type="EMBL" id="LBTH01000029">
    <property type="protein sequence ID" value="KKQ35302.1"/>
    <property type="molecule type" value="Genomic_DNA"/>
</dbReference>
<dbReference type="PATRIC" id="fig|1619087.5.peg.387"/>
<dbReference type="PROSITE" id="PS00674">
    <property type="entry name" value="AAA"/>
    <property type="match status" value="1"/>
</dbReference>
<feature type="region of interest" description="Disordered" evidence="16">
    <location>
        <begin position="120"/>
        <end position="152"/>
    </location>
</feature>
<keyword evidence="7 15" id="KW-0547">Nucleotide-binding</keyword>
<comment type="similarity">
    <text evidence="15">Belongs to the AAA ATPase family.</text>
</comment>
<dbReference type="Proteomes" id="UP000034852">
    <property type="component" value="Unassembled WGS sequence"/>
</dbReference>
<dbReference type="InterPro" id="IPR041569">
    <property type="entry name" value="AAA_lid_3"/>
</dbReference>
<dbReference type="InterPro" id="IPR000642">
    <property type="entry name" value="Peptidase_M41"/>
</dbReference>
<comment type="caution">
    <text evidence="19">The sequence shown here is derived from an EMBL/GenBank/DDBJ whole genome shotgun (WGS) entry which is preliminary data.</text>
</comment>
<keyword evidence="13 17" id="KW-0472">Membrane</keyword>
<dbReference type="InterPro" id="IPR003593">
    <property type="entry name" value="AAA+_ATPase"/>
</dbReference>
<organism evidence="19 20">
    <name type="scientific">candidate division WS6 bacterium GW2011_GWA2_37_6</name>
    <dbReference type="NCBI Taxonomy" id="1619087"/>
    <lineage>
        <taxon>Bacteria</taxon>
        <taxon>Candidatus Dojkabacteria</taxon>
    </lineage>
</organism>
<dbReference type="InterPro" id="IPR027417">
    <property type="entry name" value="P-loop_NTPase"/>
</dbReference>
<dbReference type="InterPro" id="IPR003959">
    <property type="entry name" value="ATPase_AAA_core"/>
</dbReference>
<dbReference type="Pfam" id="PF01434">
    <property type="entry name" value="Peptidase_M41"/>
    <property type="match status" value="1"/>
</dbReference>
<evidence type="ECO:0000256" key="12">
    <source>
        <dbReference type="ARBA" id="ARBA00023049"/>
    </source>
</evidence>
<dbReference type="HAMAP" id="MF_01458">
    <property type="entry name" value="FtsH"/>
    <property type="match status" value="1"/>
</dbReference>
<evidence type="ECO:0000313" key="20">
    <source>
        <dbReference type="Proteomes" id="UP000034852"/>
    </source>
</evidence>
<dbReference type="NCBIfam" id="TIGR01241">
    <property type="entry name" value="FtsH_fam"/>
    <property type="match status" value="1"/>
</dbReference>
<dbReference type="FunFam" id="1.20.58.760:FF:000001">
    <property type="entry name" value="ATP-dependent zinc metalloprotease FtsH"/>
    <property type="match status" value="1"/>
</dbReference>
<feature type="non-terminal residue" evidence="19">
    <location>
        <position position="1"/>
    </location>
</feature>
<dbReference type="GO" id="GO:0004176">
    <property type="term" value="F:ATP-dependent peptidase activity"/>
    <property type="evidence" value="ECO:0007669"/>
    <property type="project" value="InterPro"/>
</dbReference>
<dbReference type="GO" id="GO:0005524">
    <property type="term" value="F:ATP binding"/>
    <property type="evidence" value="ECO:0007669"/>
    <property type="project" value="UniProtKB-KW"/>
</dbReference>
<dbReference type="InterPro" id="IPR005936">
    <property type="entry name" value="FtsH"/>
</dbReference>
<keyword evidence="11 17" id="KW-1133">Transmembrane helix</keyword>
<feature type="transmembrane region" description="Helical" evidence="17">
    <location>
        <begin position="168"/>
        <end position="190"/>
    </location>
</feature>
<comment type="similarity">
    <text evidence="14">In the central section; belongs to the AAA ATPase family.</text>
</comment>
<reference evidence="19 20" key="1">
    <citation type="journal article" date="2015" name="Nature">
        <title>rRNA introns, odd ribosomes, and small enigmatic genomes across a large radiation of phyla.</title>
        <authorList>
            <person name="Brown C.T."/>
            <person name="Hug L.A."/>
            <person name="Thomas B.C."/>
            <person name="Sharon I."/>
            <person name="Castelle C.J."/>
            <person name="Singh A."/>
            <person name="Wilkins M.J."/>
            <person name="Williams K.H."/>
            <person name="Banfield J.F."/>
        </authorList>
    </citation>
    <scope>NUCLEOTIDE SEQUENCE [LARGE SCALE GENOMIC DNA]</scope>
</reference>
<evidence type="ECO:0000256" key="3">
    <source>
        <dbReference type="ARBA" id="ARBA00010044"/>
    </source>
</evidence>
<name>A0A0G0GZ68_9BACT</name>
<dbReference type="SUPFAM" id="SSF140990">
    <property type="entry name" value="FtsH protease domain-like"/>
    <property type="match status" value="1"/>
</dbReference>
<evidence type="ECO:0000256" key="15">
    <source>
        <dbReference type="RuleBase" id="RU003651"/>
    </source>
</evidence>
<evidence type="ECO:0000256" key="7">
    <source>
        <dbReference type="ARBA" id="ARBA00022741"/>
    </source>
</evidence>
<dbReference type="PANTHER" id="PTHR23076:SF97">
    <property type="entry name" value="ATP-DEPENDENT ZINC METALLOPROTEASE YME1L1"/>
    <property type="match status" value="1"/>
</dbReference>
<dbReference type="PANTHER" id="PTHR23076">
    <property type="entry name" value="METALLOPROTEASE M41 FTSH"/>
    <property type="match status" value="1"/>
</dbReference>
<keyword evidence="6" id="KW-0479">Metal-binding</keyword>
<evidence type="ECO:0000256" key="10">
    <source>
        <dbReference type="ARBA" id="ARBA00022840"/>
    </source>
</evidence>
<dbReference type="GO" id="GO:0004222">
    <property type="term" value="F:metalloendopeptidase activity"/>
    <property type="evidence" value="ECO:0007669"/>
    <property type="project" value="InterPro"/>
</dbReference>
<dbReference type="Gene3D" id="1.10.8.60">
    <property type="match status" value="1"/>
</dbReference>
<evidence type="ECO:0000256" key="5">
    <source>
        <dbReference type="ARBA" id="ARBA00022692"/>
    </source>
</evidence>
<feature type="compositionally biased region" description="Polar residues" evidence="16">
    <location>
        <begin position="120"/>
        <end position="139"/>
    </location>
</feature>
<comment type="similarity">
    <text evidence="3">In the C-terminal section; belongs to the peptidase M41 family.</text>
</comment>
<dbReference type="GO" id="GO:0030163">
    <property type="term" value="P:protein catabolic process"/>
    <property type="evidence" value="ECO:0007669"/>
    <property type="project" value="TreeGrafter"/>
</dbReference>
<dbReference type="Pfam" id="PF17862">
    <property type="entry name" value="AAA_lid_3"/>
    <property type="match status" value="1"/>
</dbReference>
<evidence type="ECO:0000256" key="6">
    <source>
        <dbReference type="ARBA" id="ARBA00022723"/>
    </source>
</evidence>
<proteinExistence type="inferred from homology"/>
<dbReference type="GO" id="GO:0005886">
    <property type="term" value="C:plasma membrane"/>
    <property type="evidence" value="ECO:0007669"/>
    <property type="project" value="TreeGrafter"/>
</dbReference>
<dbReference type="Gene3D" id="1.20.58.760">
    <property type="entry name" value="Peptidase M41"/>
    <property type="match status" value="1"/>
</dbReference>
<comment type="cofactor">
    <cofactor evidence="1">
        <name>Zn(2+)</name>
        <dbReference type="ChEBI" id="CHEBI:29105"/>
    </cofactor>
</comment>
<dbReference type="FunFam" id="1.10.8.60:FF:000001">
    <property type="entry name" value="ATP-dependent zinc metalloprotease FtsH"/>
    <property type="match status" value="1"/>
</dbReference>
<evidence type="ECO:0000256" key="13">
    <source>
        <dbReference type="ARBA" id="ARBA00023136"/>
    </source>
</evidence>
<evidence type="ECO:0000256" key="14">
    <source>
        <dbReference type="ARBA" id="ARBA00061570"/>
    </source>
</evidence>
<evidence type="ECO:0000313" key="19">
    <source>
        <dbReference type="EMBL" id="KKQ35302.1"/>
    </source>
</evidence>
<keyword evidence="12 19" id="KW-0482">Metalloprotease</keyword>
<dbReference type="InterPro" id="IPR003960">
    <property type="entry name" value="ATPase_AAA_CS"/>
</dbReference>
<evidence type="ECO:0000256" key="2">
    <source>
        <dbReference type="ARBA" id="ARBA00004370"/>
    </source>
</evidence>
<evidence type="ECO:0000256" key="1">
    <source>
        <dbReference type="ARBA" id="ARBA00001947"/>
    </source>
</evidence>
<evidence type="ECO:0000256" key="16">
    <source>
        <dbReference type="SAM" id="MobiDB-lite"/>
    </source>
</evidence>
<keyword evidence="10 15" id="KW-0067">ATP-binding</keyword>
<evidence type="ECO:0000259" key="18">
    <source>
        <dbReference type="SMART" id="SM00382"/>
    </source>
</evidence>